<accession>A0A1H7WIS5</accession>
<dbReference type="EMBL" id="FOBO01000003">
    <property type="protein sequence ID" value="SEM21486.1"/>
    <property type="molecule type" value="Genomic_DNA"/>
</dbReference>
<name>A0A1H7WIS5_9RHOB</name>
<dbReference type="Proteomes" id="UP000182160">
    <property type="component" value="Unassembled WGS sequence"/>
</dbReference>
<gene>
    <name evidence="1" type="ORF">SAMN04488077_10327</name>
</gene>
<evidence type="ECO:0000313" key="1">
    <source>
        <dbReference type="EMBL" id="SEM21486.1"/>
    </source>
</evidence>
<proteinExistence type="predicted"/>
<dbReference type="RefSeq" id="WP_074785004.1">
    <property type="nucleotide sequence ID" value="NZ_FOBO01000003.1"/>
</dbReference>
<dbReference type="AlphaFoldDB" id="A0A1H7WIS5"/>
<organism evidence="1 2">
    <name type="scientific">Roseovarius tolerans</name>
    <dbReference type="NCBI Taxonomy" id="74031"/>
    <lineage>
        <taxon>Bacteria</taxon>
        <taxon>Pseudomonadati</taxon>
        <taxon>Pseudomonadota</taxon>
        <taxon>Alphaproteobacteria</taxon>
        <taxon>Rhodobacterales</taxon>
        <taxon>Roseobacteraceae</taxon>
        <taxon>Roseovarius</taxon>
    </lineage>
</organism>
<evidence type="ECO:0000313" key="2">
    <source>
        <dbReference type="Proteomes" id="UP000182160"/>
    </source>
</evidence>
<protein>
    <submittedName>
        <fullName evidence="1">Uncharacterized protein</fullName>
    </submittedName>
</protein>
<reference evidence="1 2" key="1">
    <citation type="submission" date="2016-10" db="EMBL/GenBank/DDBJ databases">
        <authorList>
            <person name="de Groot N.N."/>
        </authorList>
    </citation>
    <scope>NUCLEOTIDE SEQUENCE [LARGE SCALE GENOMIC DNA]</scope>
    <source>
        <strain evidence="1 2">DSM 11457</strain>
    </source>
</reference>
<sequence length="915" mass="100361">MPEKFTLLPHAQSGMSALARPPAAGEARLSLSYEFAIEKDGTTQGARVPVRSALRGPGDIKSIDRAAISRIEPRPGLRGFEPNYFPLLEFADADFPWRFSLDTGSGARKMPWLALIVLEAGEFSFVQGGRSTLRRIQVGDAAQSLPDPAQLWASAHVQANIPDDATGTAAQNAEAVLQSDADANFSRLMCLRKLKPVTSYFGFLVPVYEAGRLAGLGQGGAATPHDAFAWSQTAGPVDLPVYFDWRFTTDAQEDVELLLRRLRALDLDDLEDLIGDVGVSAETPGYYDKTFPGAGFARQSAMQVPRSGHPDLDTPAGLIGPMTGTLTEVMTGETHVGDEDEDPLVAFPPYGFRYKPETEISEQRARRGAWFDQINLDLKFRQVAGLGARVVQRNQEMFAHLAWTQYEEIVEANERLARLQAAKRMAERLTARHFETLPSDVSLALSQGLHGAVEVSKGMTVAQRLSQNGVPLSTAARSLRHVAAKRSVPVSRRADIAQDVVPMPAALGDMSRAAERGITDRRASLRLSPEIVEGLAPLFDLKRIDGIRPAKVPTVTVRTYSSDDLVAPLARTLARLPVYKSLVSVRGLKETERAQVKPVWRAPEIAYPMSAMLRQVSETALFAGAEKLPDNSVAVVEENRPFVEAFLLGMNHEMNRELRWREFPTDMRGTIFRRFWDRGHPKGDPAGDDIGPIHEWDARLGRNVPDAASNAKENLIVVIRGDIVRKLGDPILAINIAGDDAGFTAGAGRDLAPAFIGKIGGDTSYYGFEISREEVLDPALRDRVFFVIYEPAGRLRFGLDVGSLAVRQARRDETMMTYGFKMESLTARPYRPKLPFEGRARQVQTDAPPLSQITGWDQLSWSHLVPGASGYIDVSASRIVPLSPNHLGGSRTSASLARAFWQKPVAGVLPLRRVL</sequence>